<gene>
    <name evidence="9" type="primary">exuT_2</name>
    <name evidence="8" type="ORF">IHBHHGIJ_02480</name>
    <name evidence="9" type="ORF">KFEGEMFD_02667</name>
</gene>
<keyword evidence="10" id="KW-1185">Reference proteome</keyword>
<feature type="transmembrane region" description="Helical" evidence="6">
    <location>
        <begin position="332"/>
        <end position="354"/>
    </location>
</feature>
<evidence type="ECO:0000256" key="5">
    <source>
        <dbReference type="ARBA" id="ARBA00023136"/>
    </source>
</evidence>
<dbReference type="PANTHER" id="PTHR23505:SF79">
    <property type="entry name" value="PROTEIN SPINSTER"/>
    <property type="match status" value="1"/>
</dbReference>
<feature type="transmembrane region" description="Helical" evidence="6">
    <location>
        <begin position="178"/>
        <end position="200"/>
    </location>
</feature>
<proteinExistence type="predicted"/>
<keyword evidence="2" id="KW-0813">Transport</keyword>
<keyword evidence="4 6" id="KW-1133">Transmembrane helix</keyword>
<dbReference type="Proteomes" id="UP000439591">
    <property type="component" value="Unassembled WGS sequence"/>
</dbReference>
<dbReference type="AlphaFoldDB" id="A0A5S9Q2S4"/>
<dbReference type="InterPro" id="IPR011701">
    <property type="entry name" value="MFS"/>
</dbReference>
<feature type="transmembrane region" description="Helical" evidence="6">
    <location>
        <begin position="272"/>
        <end position="294"/>
    </location>
</feature>
<feature type="transmembrane region" description="Helical" evidence="6">
    <location>
        <begin position="366"/>
        <end position="387"/>
    </location>
</feature>
<dbReference type="GO" id="GO:0022857">
    <property type="term" value="F:transmembrane transporter activity"/>
    <property type="evidence" value="ECO:0007669"/>
    <property type="project" value="InterPro"/>
</dbReference>
<name>A0A5S9Q2S4_9GAMM</name>
<dbReference type="Proteomes" id="UP000435877">
    <property type="component" value="Unassembled WGS sequence"/>
</dbReference>
<dbReference type="GO" id="GO:0016020">
    <property type="term" value="C:membrane"/>
    <property type="evidence" value="ECO:0007669"/>
    <property type="project" value="UniProtKB-SubCell"/>
</dbReference>
<evidence type="ECO:0000313" key="8">
    <source>
        <dbReference type="EMBL" id="CAA0093464.1"/>
    </source>
</evidence>
<dbReference type="RefSeq" id="WP_159269013.1">
    <property type="nucleotide sequence ID" value="NZ_CACSIK010000001.1"/>
</dbReference>
<keyword evidence="5 6" id="KW-0472">Membrane</keyword>
<evidence type="ECO:0000313" key="9">
    <source>
        <dbReference type="EMBL" id="CAA0111396.1"/>
    </source>
</evidence>
<evidence type="ECO:0000313" key="11">
    <source>
        <dbReference type="Proteomes" id="UP000439591"/>
    </source>
</evidence>
<evidence type="ECO:0000256" key="6">
    <source>
        <dbReference type="SAM" id="Phobius"/>
    </source>
</evidence>
<dbReference type="EMBL" id="CACSIM010000004">
    <property type="protein sequence ID" value="CAA0111396.1"/>
    <property type="molecule type" value="Genomic_DNA"/>
</dbReference>
<dbReference type="OrthoDB" id="6057322at2"/>
<dbReference type="Gene3D" id="1.20.1250.20">
    <property type="entry name" value="MFS general substrate transporter like domains"/>
    <property type="match status" value="2"/>
</dbReference>
<feature type="transmembrane region" description="Helical" evidence="6">
    <location>
        <begin position="306"/>
        <end position="326"/>
    </location>
</feature>
<accession>A0A5S9Q2S4</accession>
<comment type="subcellular location">
    <subcellularLocation>
        <location evidence="1">Membrane</location>
        <topology evidence="1">Multi-pass membrane protein</topology>
    </subcellularLocation>
</comment>
<feature type="transmembrane region" description="Helical" evidence="6">
    <location>
        <begin position="59"/>
        <end position="80"/>
    </location>
</feature>
<feature type="domain" description="Major facilitator superfamily (MFS) profile" evidence="7">
    <location>
        <begin position="25"/>
        <end position="429"/>
    </location>
</feature>
<evidence type="ECO:0000256" key="1">
    <source>
        <dbReference type="ARBA" id="ARBA00004141"/>
    </source>
</evidence>
<evidence type="ECO:0000256" key="4">
    <source>
        <dbReference type="ARBA" id="ARBA00022989"/>
    </source>
</evidence>
<dbReference type="InterPro" id="IPR036259">
    <property type="entry name" value="MFS_trans_sf"/>
</dbReference>
<keyword evidence="3 6" id="KW-0812">Transmembrane</keyword>
<sequence length="434" mass="46655">MESNINAPLGAKNNPYANKGYRYYVLGALTTAYAFNFVDRQILAILQEPIKAELGLSDGQLGLLTGFAFAMFYVVMGIPIARIADRGIRRNIIVWAIGIWSLMTAFCGLAQNFMHLLLARIGVGVGEAGCSPPAHSMISDIFPPSTRATALATYNVGVNIGILVGFMMGGWLHELYGWRVAFYAVGIPGILLALVFRFTIKEPQRGYSEGKKQSTDTTPQPTAKEVITLLWSKRTFRHLMVASSMVAFSGYGLLNWLPSFLVRSHGLGTGEIGTWLALIAGIGGGIGTFAAGYFADRLGARDGRWYVWISALGFSIQLPLIITMLLIDNSNAALLCFIIPGALGTIYLAPVIAVAHSLVENRMRALASAIVFLIINLIGLGLGPLLVGIVSDLLAPSLGSESLRYSLLLLAATAITIGIVHFSLAARTIREETS</sequence>
<protein>
    <submittedName>
        <fullName evidence="9">Hexuronate transporter</fullName>
    </submittedName>
</protein>
<organism evidence="9 11">
    <name type="scientific">Zhongshania aliphaticivorans</name>
    <dbReference type="NCBI Taxonomy" id="1470434"/>
    <lineage>
        <taxon>Bacteria</taxon>
        <taxon>Pseudomonadati</taxon>
        <taxon>Pseudomonadota</taxon>
        <taxon>Gammaproteobacteria</taxon>
        <taxon>Cellvibrionales</taxon>
        <taxon>Spongiibacteraceae</taxon>
        <taxon>Zhongshania</taxon>
    </lineage>
</organism>
<dbReference type="CDD" id="cd17328">
    <property type="entry name" value="MFS_spinster_like"/>
    <property type="match status" value="1"/>
</dbReference>
<dbReference type="Pfam" id="PF07690">
    <property type="entry name" value="MFS_1"/>
    <property type="match status" value="1"/>
</dbReference>
<evidence type="ECO:0000313" key="10">
    <source>
        <dbReference type="Proteomes" id="UP000435877"/>
    </source>
</evidence>
<dbReference type="EMBL" id="CACSIK010000001">
    <property type="protein sequence ID" value="CAA0093464.1"/>
    <property type="molecule type" value="Genomic_DNA"/>
</dbReference>
<reference evidence="10 11" key="1">
    <citation type="submission" date="2019-11" db="EMBL/GenBank/DDBJ databases">
        <authorList>
            <person name="Holert J."/>
        </authorList>
    </citation>
    <scope>NUCLEOTIDE SEQUENCE [LARGE SCALE GENOMIC DNA]</scope>
    <source>
        <strain evidence="9">BC3_2A</strain>
        <strain evidence="8">SB11_1A</strain>
    </source>
</reference>
<dbReference type="PROSITE" id="PS50850">
    <property type="entry name" value="MFS"/>
    <property type="match status" value="1"/>
</dbReference>
<feature type="transmembrane region" description="Helical" evidence="6">
    <location>
        <begin position="239"/>
        <end position="257"/>
    </location>
</feature>
<evidence type="ECO:0000256" key="2">
    <source>
        <dbReference type="ARBA" id="ARBA00022448"/>
    </source>
</evidence>
<dbReference type="InterPro" id="IPR020846">
    <property type="entry name" value="MFS_dom"/>
</dbReference>
<dbReference type="PANTHER" id="PTHR23505">
    <property type="entry name" value="SPINSTER"/>
    <property type="match status" value="1"/>
</dbReference>
<evidence type="ECO:0000259" key="7">
    <source>
        <dbReference type="PROSITE" id="PS50850"/>
    </source>
</evidence>
<dbReference type="InterPro" id="IPR044770">
    <property type="entry name" value="MFS_spinster-like"/>
</dbReference>
<evidence type="ECO:0000256" key="3">
    <source>
        <dbReference type="ARBA" id="ARBA00022692"/>
    </source>
</evidence>
<dbReference type="SUPFAM" id="SSF103473">
    <property type="entry name" value="MFS general substrate transporter"/>
    <property type="match status" value="1"/>
</dbReference>
<feature type="transmembrane region" description="Helical" evidence="6">
    <location>
        <begin position="92"/>
        <end position="110"/>
    </location>
</feature>
<feature type="transmembrane region" description="Helical" evidence="6">
    <location>
        <begin position="407"/>
        <end position="426"/>
    </location>
</feature>
<feature type="transmembrane region" description="Helical" evidence="6">
    <location>
        <begin position="20"/>
        <end position="38"/>
    </location>
</feature>